<organism evidence="2 3">
    <name type="scientific">Ophiobolus disseminans</name>
    <dbReference type="NCBI Taxonomy" id="1469910"/>
    <lineage>
        <taxon>Eukaryota</taxon>
        <taxon>Fungi</taxon>
        <taxon>Dikarya</taxon>
        <taxon>Ascomycota</taxon>
        <taxon>Pezizomycotina</taxon>
        <taxon>Dothideomycetes</taxon>
        <taxon>Pleosporomycetidae</taxon>
        <taxon>Pleosporales</taxon>
        <taxon>Pleosporineae</taxon>
        <taxon>Phaeosphaeriaceae</taxon>
        <taxon>Ophiobolus</taxon>
    </lineage>
</organism>
<dbReference type="Proteomes" id="UP000799424">
    <property type="component" value="Unassembled WGS sequence"/>
</dbReference>
<evidence type="ECO:0000313" key="3">
    <source>
        <dbReference type="Proteomes" id="UP000799424"/>
    </source>
</evidence>
<evidence type="ECO:0000313" key="2">
    <source>
        <dbReference type="EMBL" id="KAF2823944.1"/>
    </source>
</evidence>
<evidence type="ECO:0000256" key="1">
    <source>
        <dbReference type="SAM" id="MobiDB-lite"/>
    </source>
</evidence>
<proteinExistence type="predicted"/>
<dbReference type="EMBL" id="MU006231">
    <property type="protein sequence ID" value="KAF2823944.1"/>
    <property type="molecule type" value="Genomic_DNA"/>
</dbReference>
<sequence length="150" mass="16483">MKCYKWLCRTNSRSLSLAPLHLLSNSPPSAPRNRENASDSVGVTLGNTNVNMTKTQATRLVRFRQVTRLSTTSCPTLLLSPTELVRYSGRICTGYSDGYRLPSFKLLGPRSCCTKGDMAYISSSHALLLLRARNMIVTMDTSASGDTCPM</sequence>
<keyword evidence="3" id="KW-1185">Reference proteome</keyword>
<protein>
    <submittedName>
        <fullName evidence="2">Uncharacterized protein</fullName>
    </submittedName>
</protein>
<dbReference type="AlphaFoldDB" id="A0A6A6ZU19"/>
<gene>
    <name evidence="2" type="ORF">CC86DRAFT_62153</name>
</gene>
<reference evidence="2" key="1">
    <citation type="journal article" date="2020" name="Stud. Mycol.">
        <title>101 Dothideomycetes genomes: a test case for predicting lifestyles and emergence of pathogens.</title>
        <authorList>
            <person name="Haridas S."/>
            <person name="Albert R."/>
            <person name="Binder M."/>
            <person name="Bloem J."/>
            <person name="Labutti K."/>
            <person name="Salamov A."/>
            <person name="Andreopoulos B."/>
            <person name="Baker S."/>
            <person name="Barry K."/>
            <person name="Bills G."/>
            <person name="Bluhm B."/>
            <person name="Cannon C."/>
            <person name="Castanera R."/>
            <person name="Culley D."/>
            <person name="Daum C."/>
            <person name="Ezra D."/>
            <person name="Gonzalez J."/>
            <person name="Henrissat B."/>
            <person name="Kuo A."/>
            <person name="Liang C."/>
            <person name="Lipzen A."/>
            <person name="Lutzoni F."/>
            <person name="Magnuson J."/>
            <person name="Mondo S."/>
            <person name="Nolan M."/>
            <person name="Ohm R."/>
            <person name="Pangilinan J."/>
            <person name="Park H.-J."/>
            <person name="Ramirez L."/>
            <person name="Alfaro M."/>
            <person name="Sun H."/>
            <person name="Tritt A."/>
            <person name="Yoshinaga Y."/>
            <person name="Zwiers L.-H."/>
            <person name="Turgeon B."/>
            <person name="Goodwin S."/>
            <person name="Spatafora J."/>
            <person name="Crous P."/>
            <person name="Grigoriev I."/>
        </authorList>
    </citation>
    <scope>NUCLEOTIDE SEQUENCE</scope>
    <source>
        <strain evidence="2">CBS 113818</strain>
    </source>
</reference>
<accession>A0A6A6ZU19</accession>
<feature type="region of interest" description="Disordered" evidence="1">
    <location>
        <begin position="25"/>
        <end position="46"/>
    </location>
</feature>
<name>A0A6A6ZU19_9PLEO</name>